<name>A0A9Q3EBK6_9BASI</name>
<sequence>MSSTERLQQKMLEMQEELLALIKKEGKINHQVILHKIVHLKNKPSFQGHSGHMEPRHLTQDPWPHQHLTPNKDKILYREE</sequence>
<dbReference type="Proteomes" id="UP000765509">
    <property type="component" value="Unassembled WGS sequence"/>
</dbReference>
<gene>
    <name evidence="2" type="ORF">O181_054367</name>
</gene>
<reference evidence="2" key="1">
    <citation type="submission" date="2021-03" db="EMBL/GenBank/DDBJ databases">
        <title>Draft genome sequence of rust myrtle Austropuccinia psidii MF-1, a brazilian biotype.</title>
        <authorList>
            <person name="Quecine M.C."/>
            <person name="Pachon D.M.R."/>
            <person name="Bonatelli M.L."/>
            <person name="Correr F.H."/>
            <person name="Franceschini L.M."/>
            <person name="Leite T.F."/>
            <person name="Margarido G.R.A."/>
            <person name="Almeida C.A."/>
            <person name="Ferrarezi J.A."/>
            <person name="Labate C.A."/>
        </authorList>
    </citation>
    <scope>NUCLEOTIDE SEQUENCE</scope>
    <source>
        <strain evidence="2">MF-1</strain>
    </source>
</reference>
<evidence type="ECO:0000313" key="3">
    <source>
        <dbReference type="Proteomes" id="UP000765509"/>
    </source>
</evidence>
<feature type="region of interest" description="Disordered" evidence="1">
    <location>
        <begin position="44"/>
        <end position="80"/>
    </location>
</feature>
<dbReference type="AlphaFoldDB" id="A0A9Q3EBK6"/>
<organism evidence="2 3">
    <name type="scientific">Austropuccinia psidii MF-1</name>
    <dbReference type="NCBI Taxonomy" id="1389203"/>
    <lineage>
        <taxon>Eukaryota</taxon>
        <taxon>Fungi</taxon>
        <taxon>Dikarya</taxon>
        <taxon>Basidiomycota</taxon>
        <taxon>Pucciniomycotina</taxon>
        <taxon>Pucciniomycetes</taxon>
        <taxon>Pucciniales</taxon>
        <taxon>Sphaerophragmiaceae</taxon>
        <taxon>Austropuccinia</taxon>
    </lineage>
</organism>
<keyword evidence="3" id="KW-1185">Reference proteome</keyword>
<accession>A0A9Q3EBK6</accession>
<comment type="caution">
    <text evidence="2">The sequence shown here is derived from an EMBL/GenBank/DDBJ whole genome shotgun (WGS) entry which is preliminary data.</text>
</comment>
<proteinExistence type="predicted"/>
<feature type="compositionally biased region" description="Basic and acidic residues" evidence="1">
    <location>
        <begin position="70"/>
        <end position="80"/>
    </location>
</feature>
<protein>
    <submittedName>
        <fullName evidence="2">Uncharacterized protein</fullName>
    </submittedName>
</protein>
<evidence type="ECO:0000313" key="2">
    <source>
        <dbReference type="EMBL" id="MBW0514652.1"/>
    </source>
</evidence>
<evidence type="ECO:0000256" key="1">
    <source>
        <dbReference type="SAM" id="MobiDB-lite"/>
    </source>
</evidence>
<dbReference type="EMBL" id="AVOT02024145">
    <property type="protein sequence ID" value="MBW0514652.1"/>
    <property type="molecule type" value="Genomic_DNA"/>
</dbReference>